<evidence type="ECO:0000313" key="10">
    <source>
        <dbReference type="Proteomes" id="UP000325577"/>
    </source>
</evidence>
<dbReference type="PANTHER" id="PTHR13683:SF316">
    <property type="entry name" value="ASPARTYL PROTEASE APCB1"/>
    <property type="match status" value="1"/>
</dbReference>
<dbReference type="Proteomes" id="UP000325577">
    <property type="component" value="Linkage Group LG12"/>
</dbReference>
<accession>A0A5J5BHI1</accession>
<name>A0A5J5BHI1_9ASTE</name>
<dbReference type="Gene3D" id="2.40.70.10">
    <property type="entry name" value="Acid Proteases"/>
    <property type="match status" value="1"/>
</dbReference>
<evidence type="ECO:0000256" key="4">
    <source>
        <dbReference type="ARBA" id="ARBA00022801"/>
    </source>
</evidence>
<dbReference type="PANTHER" id="PTHR13683">
    <property type="entry name" value="ASPARTYL PROTEASES"/>
    <property type="match status" value="1"/>
</dbReference>
<reference evidence="9 10" key="1">
    <citation type="submission" date="2019-09" db="EMBL/GenBank/DDBJ databases">
        <title>A chromosome-level genome assembly of the Chinese tupelo Nyssa sinensis.</title>
        <authorList>
            <person name="Yang X."/>
            <person name="Kang M."/>
            <person name="Yang Y."/>
            <person name="Xiong H."/>
            <person name="Wang M."/>
            <person name="Zhang Z."/>
            <person name="Wang Z."/>
            <person name="Wu H."/>
            <person name="Ma T."/>
            <person name="Liu J."/>
            <person name="Xi Z."/>
        </authorList>
    </citation>
    <scope>NUCLEOTIDE SEQUENCE [LARGE SCALE GENOMIC DNA]</scope>
    <source>
        <strain evidence="9">J267</strain>
        <tissue evidence="9">Leaf</tissue>
    </source>
</reference>
<evidence type="ECO:0000256" key="1">
    <source>
        <dbReference type="ARBA" id="ARBA00007447"/>
    </source>
</evidence>
<proteinExistence type="inferred from homology"/>
<dbReference type="OrthoDB" id="2747330at2759"/>
<evidence type="ECO:0000256" key="7">
    <source>
        <dbReference type="SAM" id="Phobius"/>
    </source>
</evidence>
<dbReference type="AlphaFoldDB" id="A0A5J5BHI1"/>
<keyword evidence="3" id="KW-0064">Aspartyl protease</keyword>
<keyword evidence="10" id="KW-1185">Reference proteome</keyword>
<keyword evidence="4" id="KW-0378">Hydrolase</keyword>
<dbReference type="GO" id="GO:0006508">
    <property type="term" value="P:proteolysis"/>
    <property type="evidence" value="ECO:0007669"/>
    <property type="project" value="UniProtKB-KW"/>
</dbReference>
<dbReference type="InterPro" id="IPR033121">
    <property type="entry name" value="PEPTIDASE_A1"/>
</dbReference>
<keyword evidence="7" id="KW-0812">Transmembrane</keyword>
<feature type="domain" description="Peptidase A1" evidence="8">
    <location>
        <begin position="194"/>
        <end position="369"/>
    </location>
</feature>
<organism evidence="9 10">
    <name type="scientific">Nyssa sinensis</name>
    <dbReference type="NCBI Taxonomy" id="561372"/>
    <lineage>
        <taxon>Eukaryota</taxon>
        <taxon>Viridiplantae</taxon>
        <taxon>Streptophyta</taxon>
        <taxon>Embryophyta</taxon>
        <taxon>Tracheophyta</taxon>
        <taxon>Spermatophyta</taxon>
        <taxon>Magnoliopsida</taxon>
        <taxon>eudicotyledons</taxon>
        <taxon>Gunneridae</taxon>
        <taxon>Pentapetalae</taxon>
        <taxon>asterids</taxon>
        <taxon>Cornales</taxon>
        <taxon>Nyssaceae</taxon>
        <taxon>Nyssa</taxon>
    </lineage>
</organism>
<evidence type="ECO:0000256" key="5">
    <source>
        <dbReference type="PIRSR" id="PIRSR601461-2"/>
    </source>
</evidence>
<comment type="similarity">
    <text evidence="1">Belongs to the peptidase A1 family.</text>
</comment>
<evidence type="ECO:0000256" key="3">
    <source>
        <dbReference type="ARBA" id="ARBA00022750"/>
    </source>
</evidence>
<dbReference type="Pfam" id="PF14543">
    <property type="entry name" value="TAXi_N"/>
    <property type="match status" value="1"/>
</dbReference>
<sequence length="369" mass="40589">MESGQAPQLKGVVIITLPPSDNPSLGKTITAFTLSDSPPTPPQQTQQQQQQRLQLPIQSPPNRELQFSLRRHLFGSPRIILRFLGISLVALILLASASPKTVFELSSSDDDDDDSKPNSFIFPLYPKLGIREMSPRDIELKLGTFVGRDSKSVVVSLDDEMRHKWITKLASTASAIDSTTFLPVKGNIFPDGLYFTYMLVGSPPRRYFLDMDTGSDLTWIQCDAPCTSCAKGANPLYKPTEGKIIPSKDSLCVEVQRNQKTAYCEACHQCDYEIEYADRSSSIGVLARDELHLLMANGSLINKNAVFGCAYDQQGLLLNSLASTDGILGLSRAKVSLPSQLASQGIINNVVGHCITADCSWWWIYVLGQ</sequence>
<keyword evidence="7" id="KW-0472">Membrane</keyword>
<dbReference type="GO" id="GO:0004190">
    <property type="term" value="F:aspartic-type endopeptidase activity"/>
    <property type="evidence" value="ECO:0007669"/>
    <property type="project" value="UniProtKB-KW"/>
</dbReference>
<feature type="transmembrane region" description="Helical" evidence="7">
    <location>
        <begin position="79"/>
        <end position="97"/>
    </location>
</feature>
<feature type="region of interest" description="Disordered" evidence="6">
    <location>
        <begin position="26"/>
        <end position="53"/>
    </location>
</feature>
<dbReference type="PROSITE" id="PS51767">
    <property type="entry name" value="PEPTIDASE_A1"/>
    <property type="match status" value="1"/>
</dbReference>
<dbReference type="InterPro" id="IPR001461">
    <property type="entry name" value="Aspartic_peptidase_A1"/>
</dbReference>
<keyword evidence="2" id="KW-0645">Protease</keyword>
<dbReference type="EMBL" id="CM018035">
    <property type="protein sequence ID" value="KAA8542693.1"/>
    <property type="molecule type" value="Genomic_DNA"/>
</dbReference>
<evidence type="ECO:0000256" key="2">
    <source>
        <dbReference type="ARBA" id="ARBA00022670"/>
    </source>
</evidence>
<evidence type="ECO:0000256" key="6">
    <source>
        <dbReference type="SAM" id="MobiDB-lite"/>
    </source>
</evidence>
<feature type="disulfide bond" evidence="5">
    <location>
        <begin position="226"/>
        <end position="270"/>
    </location>
</feature>
<keyword evidence="7" id="KW-1133">Transmembrane helix</keyword>
<feature type="compositionally biased region" description="Low complexity" evidence="6">
    <location>
        <begin position="33"/>
        <end position="53"/>
    </location>
</feature>
<protein>
    <recommendedName>
        <fullName evidence="8">Peptidase A1 domain-containing protein</fullName>
    </recommendedName>
</protein>
<gene>
    <name evidence="9" type="ORF">F0562_023808</name>
</gene>
<dbReference type="FunFam" id="2.40.70.10:FF:000015">
    <property type="entry name" value="Aspartyl protease family protein"/>
    <property type="match status" value="1"/>
</dbReference>
<dbReference type="InterPro" id="IPR032861">
    <property type="entry name" value="TAXi_N"/>
</dbReference>
<dbReference type="SUPFAM" id="SSF50630">
    <property type="entry name" value="Acid proteases"/>
    <property type="match status" value="1"/>
</dbReference>
<evidence type="ECO:0000259" key="8">
    <source>
        <dbReference type="PROSITE" id="PS51767"/>
    </source>
</evidence>
<evidence type="ECO:0000313" key="9">
    <source>
        <dbReference type="EMBL" id="KAA8542693.1"/>
    </source>
</evidence>
<dbReference type="InterPro" id="IPR021109">
    <property type="entry name" value="Peptidase_aspartic_dom_sf"/>
</dbReference>
<keyword evidence="5" id="KW-1015">Disulfide bond</keyword>